<proteinExistence type="predicted"/>
<accession>A0A285J9X4</accession>
<sequence length="171" mass="19015">MTTTHSTRVPTEAEEARFWALIESAWAACGPGAARARQALLDRDQSGALTVESRLDTFLERLRSLSAGLSSAELTDLDRVAERLLFRIDREEIQEHTDGSDDGFLYCRGFILAAGRDFYYAVDADPARAVEDAECESMPYFFAHLHNERFGDFPDTGSGISRESATNPDGW</sequence>
<dbReference type="RefSeq" id="WP_097324966.1">
    <property type="nucleotide sequence ID" value="NZ_OBDY01000018.1"/>
</dbReference>
<feature type="domain" description="DUF4240" evidence="1">
    <location>
        <begin position="15"/>
        <end position="133"/>
    </location>
</feature>
<dbReference type="InterPro" id="IPR025334">
    <property type="entry name" value="DUF4240"/>
</dbReference>
<dbReference type="OrthoDB" id="6200718at2"/>
<gene>
    <name evidence="2" type="ORF">SAMN05421748_11859</name>
</gene>
<evidence type="ECO:0000313" key="3">
    <source>
        <dbReference type="Proteomes" id="UP000219612"/>
    </source>
</evidence>
<dbReference type="Pfam" id="PF14024">
    <property type="entry name" value="DUF4240"/>
    <property type="match status" value="1"/>
</dbReference>
<dbReference type="Proteomes" id="UP000219612">
    <property type="component" value="Unassembled WGS sequence"/>
</dbReference>
<evidence type="ECO:0000313" key="2">
    <source>
        <dbReference type="EMBL" id="SNY57110.1"/>
    </source>
</evidence>
<dbReference type="AlphaFoldDB" id="A0A285J9X4"/>
<name>A0A285J9X4_9ACTN</name>
<dbReference type="EMBL" id="OBDY01000018">
    <property type="protein sequence ID" value="SNY57110.1"/>
    <property type="molecule type" value="Genomic_DNA"/>
</dbReference>
<reference evidence="2 3" key="1">
    <citation type="submission" date="2017-09" db="EMBL/GenBank/DDBJ databases">
        <authorList>
            <person name="Ehlers B."/>
            <person name="Leendertz F.H."/>
        </authorList>
    </citation>
    <scope>NUCLEOTIDE SEQUENCE [LARGE SCALE GENOMIC DNA]</scope>
    <source>
        <strain evidence="2 3">CGMCC 4.6857</strain>
    </source>
</reference>
<organism evidence="2 3">
    <name type="scientific">Paractinoplanes atraurantiacus</name>
    <dbReference type="NCBI Taxonomy" id="1036182"/>
    <lineage>
        <taxon>Bacteria</taxon>
        <taxon>Bacillati</taxon>
        <taxon>Actinomycetota</taxon>
        <taxon>Actinomycetes</taxon>
        <taxon>Micromonosporales</taxon>
        <taxon>Micromonosporaceae</taxon>
        <taxon>Paractinoplanes</taxon>
    </lineage>
</organism>
<protein>
    <recommendedName>
        <fullName evidence="1">DUF4240 domain-containing protein</fullName>
    </recommendedName>
</protein>
<keyword evidence="3" id="KW-1185">Reference proteome</keyword>
<evidence type="ECO:0000259" key="1">
    <source>
        <dbReference type="Pfam" id="PF14024"/>
    </source>
</evidence>